<evidence type="ECO:0000259" key="1">
    <source>
        <dbReference type="Pfam" id="PF07796"/>
    </source>
</evidence>
<dbReference type="Pfam" id="PF07796">
    <property type="entry name" value="DUF1638"/>
    <property type="match status" value="1"/>
</dbReference>
<reference evidence="2" key="2">
    <citation type="submission" date="2021-04" db="EMBL/GenBank/DDBJ databases">
        <authorList>
            <person name="Gilroy R."/>
        </authorList>
    </citation>
    <scope>NUCLEOTIDE SEQUENCE</scope>
    <source>
        <strain evidence="2">ChiSjej1B19-8411</strain>
    </source>
</reference>
<dbReference type="InterPro" id="IPR012437">
    <property type="entry name" value="DUF1638"/>
</dbReference>
<evidence type="ECO:0000313" key="3">
    <source>
        <dbReference type="Proteomes" id="UP000886817"/>
    </source>
</evidence>
<accession>A0A9D1WGF3</accession>
<gene>
    <name evidence="2" type="ORF">IAA45_03145</name>
</gene>
<evidence type="ECO:0000313" key="2">
    <source>
        <dbReference type="EMBL" id="HIX58696.1"/>
    </source>
</evidence>
<proteinExistence type="predicted"/>
<sequence length="214" mass="24343">MNATIIACKTLENELQAAMETLSCTYPILWLESGLHNFPEKLHAVLQESLDQCHSDIVLMAMGFCGNSVVGLHTGNFQLVIPHVDDCISLLLGSMENRVEASDQGSTYFLTEGWLKGERNIWTEYEYVMEKYGTRRGERIFQTMFKHYRHIGLLDTRCYDLAPARAESQKIADQLRLDLRILTADNHYLTELLSGNWDTEKFTIIPANSSVSAF</sequence>
<organism evidence="2 3">
    <name type="scientific">Candidatus Blautia gallistercoris</name>
    <dbReference type="NCBI Taxonomy" id="2838490"/>
    <lineage>
        <taxon>Bacteria</taxon>
        <taxon>Bacillati</taxon>
        <taxon>Bacillota</taxon>
        <taxon>Clostridia</taxon>
        <taxon>Lachnospirales</taxon>
        <taxon>Lachnospiraceae</taxon>
        <taxon>Blautia</taxon>
    </lineage>
</organism>
<dbReference type="Proteomes" id="UP000886817">
    <property type="component" value="Unassembled WGS sequence"/>
</dbReference>
<reference evidence="2" key="1">
    <citation type="journal article" date="2021" name="PeerJ">
        <title>Extensive microbial diversity within the chicken gut microbiome revealed by metagenomics and culture.</title>
        <authorList>
            <person name="Gilroy R."/>
            <person name="Ravi A."/>
            <person name="Getino M."/>
            <person name="Pursley I."/>
            <person name="Horton D.L."/>
            <person name="Alikhan N.F."/>
            <person name="Baker D."/>
            <person name="Gharbi K."/>
            <person name="Hall N."/>
            <person name="Watson M."/>
            <person name="Adriaenssens E.M."/>
            <person name="Foster-Nyarko E."/>
            <person name="Jarju S."/>
            <person name="Secka A."/>
            <person name="Antonio M."/>
            <person name="Oren A."/>
            <person name="Chaudhuri R.R."/>
            <person name="La Ragione R."/>
            <person name="Hildebrand F."/>
            <person name="Pallen M.J."/>
        </authorList>
    </citation>
    <scope>NUCLEOTIDE SEQUENCE</scope>
    <source>
        <strain evidence="2">ChiSjej1B19-8411</strain>
    </source>
</reference>
<dbReference type="EMBL" id="DXEX01000075">
    <property type="protein sequence ID" value="HIX58696.1"/>
    <property type="molecule type" value="Genomic_DNA"/>
</dbReference>
<comment type="caution">
    <text evidence="2">The sequence shown here is derived from an EMBL/GenBank/DDBJ whole genome shotgun (WGS) entry which is preliminary data.</text>
</comment>
<name>A0A9D1WGF3_9FIRM</name>
<protein>
    <submittedName>
        <fullName evidence="2">DUF1638 domain-containing protein</fullName>
    </submittedName>
</protein>
<feature type="domain" description="DUF1638" evidence="1">
    <location>
        <begin position="30"/>
        <end position="193"/>
    </location>
</feature>
<dbReference type="AlphaFoldDB" id="A0A9D1WGF3"/>